<keyword evidence="5" id="KW-0547">Nucleotide-binding</keyword>
<keyword evidence="4" id="KW-0997">Cell inner membrane</keyword>
<accession>A0A178J9N9</accession>
<keyword evidence="1" id="KW-0813">Transport</keyword>
<dbReference type="GO" id="GO:0016887">
    <property type="term" value="F:ATP hydrolysis activity"/>
    <property type="evidence" value="ECO:0007669"/>
    <property type="project" value="InterPro"/>
</dbReference>
<gene>
    <name evidence="13" type="primary">modC</name>
    <name evidence="13" type="ORF">AZ468_22615</name>
    <name evidence="14" type="ORF">HOO69_21545</name>
    <name evidence="12" type="ORF">OPW20_02120</name>
</gene>
<dbReference type="InterPro" id="IPR003439">
    <property type="entry name" value="ABC_transporter-like_ATP-bd"/>
</dbReference>
<evidence type="ECO:0000256" key="3">
    <source>
        <dbReference type="ARBA" id="ARBA00022505"/>
    </source>
</evidence>
<dbReference type="SUPFAM" id="SSF50331">
    <property type="entry name" value="MOP-like"/>
    <property type="match status" value="1"/>
</dbReference>
<evidence type="ECO:0000313" key="15">
    <source>
        <dbReference type="Proteomes" id="UP000094761"/>
    </source>
</evidence>
<dbReference type="EMBL" id="LUAX01000007">
    <property type="protein sequence ID" value="OAM98307.1"/>
    <property type="molecule type" value="Genomic_DNA"/>
</dbReference>
<keyword evidence="8" id="KW-0472">Membrane</keyword>
<dbReference type="Proteomes" id="UP000094761">
    <property type="component" value="Unassembled WGS sequence"/>
</dbReference>
<dbReference type="Proteomes" id="UP000501443">
    <property type="component" value="Chromosome 2"/>
</dbReference>
<dbReference type="PANTHER" id="PTHR43514:SF4">
    <property type="entry name" value="ABC TRANSPORTER I FAMILY MEMBER 10"/>
    <property type="match status" value="1"/>
</dbReference>
<evidence type="ECO:0000259" key="10">
    <source>
        <dbReference type="PROSITE" id="PS50893"/>
    </source>
</evidence>
<dbReference type="PROSITE" id="PS51866">
    <property type="entry name" value="MOP"/>
    <property type="match status" value="1"/>
</dbReference>
<dbReference type="FunFam" id="3.40.50.300:FF:000634">
    <property type="entry name" value="Molybdenum import ATP-binding protein ModC"/>
    <property type="match status" value="1"/>
</dbReference>
<evidence type="ECO:0000313" key="14">
    <source>
        <dbReference type="EMBL" id="QJY39126.1"/>
    </source>
</evidence>
<feature type="domain" description="Mop" evidence="11">
    <location>
        <begin position="292"/>
        <end position="363"/>
    </location>
</feature>
<dbReference type="Proteomes" id="UP001150001">
    <property type="component" value="Unassembled WGS sequence"/>
</dbReference>
<dbReference type="EMBL" id="CP053543">
    <property type="protein sequence ID" value="QJY39126.1"/>
    <property type="molecule type" value="Genomic_DNA"/>
</dbReference>
<dbReference type="GeneID" id="78078529"/>
<evidence type="ECO:0000256" key="5">
    <source>
        <dbReference type="ARBA" id="ARBA00022741"/>
    </source>
</evidence>
<keyword evidence="2" id="KW-1003">Cell membrane</keyword>
<evidence type="ECO:0000313" key="12">
    <source>
        <dbReference type="EMBL" id="MDC5738841.1"/>
    </source>
</evidence>
<dbReference type="PROSITE" id="PS00211">
    <property type="entry name" value="ABC_TRANSPORTER_1"/>
    <property type="match status" value="1"/>
</dbReference>
<evidence type="ECO:0000256" key="2">
    <source>
        <dbReference type="ARBA" id="ARBA00022475"/>
    </source>
</evidence>
<dbReference type="SUPFAM" id="SSF52540">
    <property type="entry name" value="P-loop containing nucleoside triphosphate hydrolases"/>
    <property type="match status" value="1"/>
</dbReference>
<dbReference type="Pfam" id="PF00005">
    <property type="entry name" value="ABC_tran"/>
    <property type="match status" value="1"/>
</dbReference>
<keyword evidence="3 9" id="KW-0500">Molybdenum</keyword>
<evidence type="ECO:0000259" key="11">
    <source>
        <dbReference type="PROSITE" id="PS51866"/>
    </source>
</evidence>
<evidence type="ECO:0000256" key="8">
    <source>
        <dbReference type="ARBA" id="ARBA00023136"/>
    </source>
</evidence>
<dbReference type="Gene3D" id="3.40.50.300">
    <property type="entry name" value="P-loop containing nucleotide triphosphate hydrolases"/>
    <property type="match status" value="1"/>
</dbReference>
<feature type="domain" description="ABC transporter" evidence="10">
    <location>
        <begin position="1"/>
        <end position="231"/>
    </location>
</feature>
<dbReference type="NCBIfam" id="TIGR02142">
    <property type="entry name" value="modC_ABC"/>
    <property type="match status" value="1"/>
</dbReference>
<dbReference type="InterPro" id="IPR005116">
    <property type="entry name" value="Transp-assoc_OB_typ1"/>
</dbReference>
<dbReference type="InterPro" id="IPR017871">
    <property type="entry name" value="ABC_transporter-like_CS"/>
</dbReference>
<dbReference type="PROSITE" id="PS50893">
    <property type="entry name" value="ABC_TRANSPORTER_2"/>
    <property type="match status" value="1"/>
</dbReference>
<evidence type="ECO:0000256" key="1">
    <source>
        <dbReference type="ARBA" id="ARBA00022448"/>
    </source>
</evidence>
<evidence type="ECO:0000256" key="7">
    <source>
        <dbReference type="ARBA" id="ARBA00022967"/>
    </source>
</evidence>
<evidence type="ECO:0000313" key="13">
    <source>
        <dbReference type="EMBL" id="OAM98307.1"/>
    </source>
</evidence>
<dbReference type="AlphaFoldDB" id="A0A178J9N9"/>
<dbReference type="GO" id="GO:0015098">
    <property type="term" value="F:molybdate ion transmembrane transporter activity"/>
    <property type="evidence" value="ECO:0007669"/>
    <property type="project" value="InterPro"/>
</dbReference>
<dbReference type="PANTHER" id="PTHR43514">
    <property type="entry name" value="ABC TRANSPORTER I FAMILY MEMBER 10"/>
    <property type="match status" value="1"/>
</dbReference>
<keyword evidence="7" id="KW-1278">Translocase</keyword>
<dbReference type="SMART" id="SM00382">
    <property type="entry name" value="AAA"/>
    <property type="match status" value="1"/>
</dbReference>
<proteinExistence type="predicted"/>
<evidence type="ECO:0000256" key="6">
    <source>
        <dbReference type="ARBA" id="ARBA00022840"/>
    </source>
</evidence>
<name>A0A178J9N9_9VIBR</name>
<reference evidence="14 16" key="2">
    <citation type="submission" date="2020-05" db="EMBL/GenBank/DDBJ databases">
        <title>First description outside Europe of the emergent pathogen for shellfish aquaculture Vibrio europaeus.</title>
        <authorList>
            <person name="Dubert J."/>
            <person name="Rojas R."/>
        </authorList>
    </citation>
    <scope>NUCLEOTIDE SEQUENCE [LARGE SCALE GENOMIC DNA]</scope>
    <source>
        <strain evidence="14 16">NPI-1</strain>
    </source>
</reference>
<evidence type="ECO:0000313" key="17">
    <source>
        <dbReference type="Proteomes" id="UP001150001"/>
    </source>
</evidence>
<dbReference type="GO" id="GO:0005524">
    <property type="term" value="F:ATP binding"/>
    <property type="evidence" value="ECO:0007669"/>
    <property type="project" value="UniProtKB-KW"/>
</dbReference>
<keyword evidence="17" id="KW-1185">Reference proteome</keyword>
<sequence length="368" mass="41061">MKGITARYKQQLGDVKFDIDLTLPEKGITAVFGRSGAGKTSLINVIAGLKQPDNGLIAIGNKTLFSSELKIDVPVHLRNVGYVFQDARLFPHFKVERNLKYGVSKPDNSHFKQIVQLLALEPLLKRYPHQLSGGEKQRVAIGRALLSKPDILLMDEPLASLDLPRKREVMPFLEQLSQNVEIPIIYVSHSLNEVLRLASHLVVIDEGKVAVSGPIEEVWSSRAMKPWQSFSEQSSLFEARVVEHNNQYALSKVELAPNVALWVQKIDGEIDSPVRLQVRANDVSIMLDEPQRTSIRNVLQGKISKIETHASSQDRISVSVQIELSQGCHLVATITAWARDELELEQGMDVYVQIKGVSVTQRDVVVSN</sequence>
<dbReference type="GO" id="GO:0016020">
    <property type="term" value="C:membrane"/>
    <property type="evidence" value="ECO:0007669"/>
    <property type="project" value="InterPro"/>
</dbReference>
<dbReference type="NCBIfam" id="NF008355">
    <property type="entry name" value="PRK11144.1"/>
    <property type="match status" value="1"/>
</dbReference>
<keyword evidence="6 13" id="KW-0067">ATP-binding</keyword>
<reference evidence="13 15" key="1">
    <citation type="submission" date="2016-03" db="EMBL/GenBank/DDBJ databases">
        <title>Draft genome sequence of the Vibrio tubiashii subs. europaeus.</title>
        <authorList>
            <person name="Spinard E."/>
            <person name="Dubert J."/>
            <person name="Nelson D.R."/>
            <person name="Barja J.L."/>
        </authorList>
    </citation>
    <scope>NUCLEOTIDE SEQUENCE [LARGE SCALE GENOMIC DNA]</scope>
    <source>
        <strain evidence="15">PP-638</strain>
        <strain evidence="13">PP2-638</strain>
    </source>
</reference>
<dbReference type="OrthoDB" id="9802264at2"/>
<dbReference type="Pfam" id="PF03459">
    <property type="entry name" value="TOBE"/>
    <property type="match status" value="1"/>
</dbReference>
<evidence type="ECO:0000313" key="16">
    <source>
        <dbReference type="Proteomes" id="UP000501443"/>
    </source>
</evidence>
<dbReference type="RefSeq" id="WP_069669453.1">
    <property type="nucleotide sequence ID" value="NZ_CP053543.1"/>
</dbReference>
<evidence type="ECO:0000256" key="4">
    <source>
        <dbReference type="ARBA" id="ARBA00022519"/>
    </source>
</evidence>
<dbReference type="InterPro" id="IPR050334">
    <property type="entry name" value="Molybdenum_import_ModC"/>
</dbReference>
<dbReference type="Gene3D" id="2.40.50.100">
    <property type="match status" value="1"/>
</dbReference>
<protein>
    <submittedName>
        <fullName evidence="12 13">Molybdenum ABC transporter ATP-binding protein</fullName>
    </submittedName>
</protein>
<reference evidence="12" key="3">
    <citation type="submission" date="2022-11" db="EMBL/GenBank/DDBJ databases">
        <title>Role of the vibriolysin VemA secreted by the emergent pathogen Vibrio europaeus in the colonization of Manila clam mucus.</title>
        <authorList>
            <person name="Martinez C."/>
            <person name="Rodriguez S."/>
            <person name="Vences A."/>
            <person name="Barja J.L."/>
            <person name="Toranzo A.E."/>
            <person name="Dubert J."/>
        </authorList>
    </citation>
    <scope>NUCLEOTIDE SEQUENCE</scope>
    <source>
        <strain evidence="12">3454</strain>
    </source>
</reference>
<dbReference type="InterPro" id="IPR008995">
    <property type="entry name" value="Mo/tungstate-bd_C_term_dom"/>
</dbReference>
<dbReference type="InterPro" id="IPR004606">
    <property type="entry name" value="Mop_domain"/>
</dbReference>
<dbReference type="GO" id="GO:0140359">
    <property type="term" value="F:ABC-type transporter activity"/>
    <property type="evidence" value="ECO:0007669"/>
    <property type="project" value="InterPro"/>
</dbReference>
<organism evidence="13 15">
    <name type="scientific">Vibrio europaeus</name>
    <dbReference type="NCBI Taxonomy" id="300876"/>
    <lineage>
        <taxon>Bacteria</taxon>
        <taxon>Pseudomonadati</taxon>
        <taxon>Pseudomonadota</taxon>
        <taxon>Gammaproteobacteria</taxon>
        <taxon>Vibrionales</taxon>
        <taxon>Vibrionaceae</taxon>
        <taxon>Vibrio</taxon>
        <taxon>Vibrio oreintalis group</taxon>
    </lineage>
</organism>
<dbReference type="InterPro" id="IPR027417">
    <property type="entry name" value="P-loop_NTPase"/>
</dbReference>
<evidence type="ECO:0000256" key="9">
    <source>
        <dbReference type="PROSITE-ProRule" id="PRU01213"/>
    </source>
</evidence>
<dbReference type="InterPro" id="IPR011868">
    <property type="entry name" value="ModC_ABC_ATP-bd"/>
</dbReference>
<dbReference type="InterPro" id="IPR003593">
    <property type="entry name" value="AAA+_ATPase"/>
</dbReference>
<dbReference type="EMBL" id="JAPFIT010000010">
    <property type="protein sequence ID" value="MDC5738841.1"/>
    <property type="molecule type" value="Genomic_DNA"/>
</dbReference>